<dbReference type="OrthoDB" id="5135119at2759"/>
<dbReference type="Proteomes" id="UP000308652">
    <property type="component" value="Unassembled WGS sequence"/>
</dbReference>
<gene>
    <name evidence="1" type="ORF">BDQ12DRAFT_666930</name>
</gene>
<accession>A0A5C3LYC4</accession>
<dbReference type="AlphaFoldDB" id="A0A5C3LYC4"/>
<protein>
    <submittedName>
        <fullName evidence="1">Uncharacterized protein</fullName>
    </submittedName>
</protein>
<reference evidence="1 2" key="1">
    <citation type="journal article" date="2019" name="Nat. Ecol. Evol.">
        <title>Megaphylogeny resolves global patterns of mushroom evolution.</title>
        <authorList>
            <person name="Varga T."/>
            <person name="Krizsan K."/>
            <person name="Foldi C."/>
            <person name="Dima B."/>
            <person name="Sanchez-Garcia M."/>
            <person name="Sanchez-Ramirez S."/>
            <person name="Szollosi G.J."/>
            <person name="Szarkandi J.G."/>
            <person name="Papp V."/>
            <person name="Albert L."/>
            <person name="Andreopoulos W."/>
            <person name="Angelini C."/>
            <person name="Antonin V."/>
            <person name="Barry K.W."/>
            <person name="Bougher N.L."/>
            <person name="Buchanan P."/>
            <person name="Buyck B."/>
            <person name="Bense V."/>
            <person name="Catcheside P."/>
            <person name="Chovatia M."/>
            <person name="Cooper J."/>
            <person name="Damon W."/>
            <person name="Desjardin D."/>
            <person name="Finy P."/>
            <person name="Geml J."/>
            <person name="Haridas S."/>
            <person name="Hughes K."/>
            <person name="Justo A."/>
            <person name="Karasinski D."/>
            <person name="Kautmanova I."/>
            <person name="Kiss B."/>
            <person name="Kocsube S."/>
            <person name="Kotiranta H."/>
            <person name="LaButti K.M."/>
            <person name="Lechner B.E."/>
            <person name="Liimatainen K."/>
            <person name="Lipzen A."/>
            <person name="Lukacs Z."/>
            <person name="Mihaltcheva S."/>
            <person name="Morgado L.N."/>
            <person name="Niskanen T."/>
            <person name="Noordeloos M.E."/>
            <person name="Ohm R.A."/>
            <person name="Ortiz-Santana B."/>
            <person name="Ovrebo C."/>
            <person name="Racz N."/>
            <person name="Riley R."/>
            <person name="Savchenko A."/>
            <person name="Shiryaev A."/>
            <person name="Soop K."/>
            <person name="Spirin V."/>
            <person name="Szebenyi C."/>
            <person name="Tomsovsky M."/>
            <person name="Tulloss R.E."/>
            <person name="Uehling J."/>
            <person name="Grigoriev I.V."/>
            <person name="Vagvolgyi C."/>
            <person name="Papp T."/>
            <person name="Martin F.M."/>
            <person name="Miettinen O."/>
            <person name="Hibbett D.S."/>
            <person name="Nagy L.G."/>
        </authorList>
    </citation>
    <scope>NUCLEOTIDE SEQUENCE [LARGE SCALE GENOMIC DNA]</scope>
    <source>
        <strain evidence="1 2">CBS 166.37</strain>
    </source>
</reference>
<proteinExistence type="predicted"/>
<sequence length="143" mass="15421">MPNTLIDLAPSPGFCIKTATLQPAVYTPTPTQSPSPNNNILEQPQHPIPIPKGRKVFVNIAWDKNVPPPPEGSEEAIQNAMKGEDVDETNEQGWFVPVVVSEGREDVDKCLGAGSPLAMTWDRGAQPQLGGDGFDICPRLPLL</sequence>
<dbReference type="EMBL" id="ML213607">
    <property type="protein sequence ID" value="TFK37675.1"/>
    <property type="molecule type" value="Genomic_DNA"/>
</dbReference>
<keyword evidence="2" id="KW-1185">Reference proteome</keyword>
<evidence type="ECO:0000313" key="1">
    <source>
        <dbReference type="EMBL" id="TFK37675.1"/>
    </source>
</evidence>
<dbReference type="STRING" id="68775.A0A5C3LYC4"/>
<evidence type="ECO:0000313" key="2">
    <source>
        <dbReference type="Proteomes" id="UP000308652"/>
    </source>
</evidence>
<organism evidence="1 2">
    <name type="scientific">Crucibulum laeve</name>
    <dbReference type="NCBI Taxonomy" id="68775"/>
    <lineage>
        <taxon>Eukaryota</taxon>
        <taxon>Fungi</taxon>
        <taxon>Dikarya</taxon>
        <taxon>Basidiomycota</taxon>
        <taxon>Agaricomycotina</taxon>
        <taxon>Agaricomycetes</taxon>
        <taxon>Agaricomycetidae</taxon>
        <taxon>Agaricales</taxon>
        <taxon>Agaricineae</taxon>
        <taxon>Nidulariaceae</taxon>
        <taxon>Crucibulum</taxon>
    </lineage>
</organism>
<name>A0A5C3LYC4_9AGAR</name>